<proteinExistence type="predicted"/>
<evidence type="ECO:0008006" key="4">
    <source>
        <dbReference type="Google" id="ProtNLM"/>
    </source>
</evidence>
<feature type="transmembrane region" description="Helical" evidence="1">
    <location>
        <begin position="24"/>
        <end position="44"/>
    </location>
</feature>
<feature type="transmembrane region" description="Helical" evidence="1">
    <location>
        <begin position="179"/>
        <end position="198"/>
    </location>
</feature>
<sequence length="278" mass="29062">MTTFVPLLRAERRSLRGRRATKRTLVVTVLLTSVLGFVLGALMIEGAEASEYFTAQDHVHSSLLVVRLTQFALAVLGVLAATGRRPVTPGDRAAGPAARFAARALAFALKAFAISAASVFGMFLWSMMLFDGAKDYYGNDFGTTLTQPGVARALAFATLHVTAMALLGFALGTLLRRRAIAIPVTVTLIITFVVLITVSGQLRHVLPDPTLIAVGTLDPDAEPPVVDRPYPGPSPLGALLVPLGWTALLLAGAAVSALFGRSTAKPTVQGSAGTTADG</sequence>
<feature type="transmembrane region" description="Helical" evidence="1">
    <location>
        <begin position="104"/>
        <end position="130"/>
    </location>
</feature>
<keyword evidence="1" id="KW-0812">Transmembrane</keyword>
<keyword evidence="3" id="KW-1185">Reference proteome</keyword>
<evidence type="ECO:0000256" key="1">
    <source>
        <dbReference type="SAM" id="Phobius"/>
    </source>
</evidence>
<accession>A0A937RV01</accession>
<name>A0A937RV01_9ACTN</name>
<reference evidence="2" key="1">
    <citation type="submission" date="2020-12" db="EMBL/GenBank/DDBJ databases">
        <title>Genomic characterization of non-nitrogen-fixing Frankia strains.</title>
        <authorList>
            <person name="Carlos-Shanley C."/>
            <person name="Guerra T."/>
            <person name="Hahn D."/>
        </authorList>
    </citation>
    <scope>NUCLEOTIDE SEQUENCE</scope>
    <source>
        <strain evidence="2">CN6</strain>
    </source>
</reference>
<feature type="transmembrane region" description="Helical" evidence="1">
    <location>
        <begin position="150"/>
        <end position="172"/>
    </location>
</feature>
<evidence type="ECO:0000313" key="2">
    <source>
        <dbReference type="EMBL" id="MBL7632381.1"/>
    </source>
</evidence>
<keyword evidence="1" id="KW-1133">Transmembrane helix</keyword>
<feature type="transmembrane region" description="Helical" evidence="1">
    <location>
        <begin position="64"/>
        <end position="83"/>
    </location>
</feature>
<evidence type="ECO:0000313" key="3">
    <source>
        <dbReference type="Proteomes" id="UP000604475"/>
    </source>
</evidence>
<gene>
    <name evidence="2" type="ORF">I7412_35550</name>
</gene>
<comment type="caution">
    <text evidence="2">The sequence shown here is derived from an EMBL/GenBank/DDBJ whole genome shotgun (WGS) entry which is preliminary data.</text>
</comment>
<dbReference type="EMBL" id="JAEACQ010000316">
    <property type="protein sequence ID" value="MBL7632381.1"/>
    <property type="molecule type" value="Genomic_DNA"/>
</dbReference>
<keyword evidence="1" id="KW-0472">Membrane</keyword>
<organism evidence="2 3">
    <name type="scientific">Frankia nepalensis</name>
    <dbReference type="NCBI Taxonomy" id="1836974"/>
    <lineage>
        <taxon>Bacteria</taxon>
        <taxon>Bacillati</taxon>
        <taxon>Actinomycetota</taxon>
        <taxon>Actinomycetes</taxon>
        <taxon>Frankiales</taxon>
        <taxon>Frankiaceae</taxon>
        <taxon>Frankia</taxon>
    </lineage>
</organism>
<dbReference type="RefSeq" id="WP_203003691.1">
    <property type="nucleotide sequence ID" value="NZ_JADWYU010000137.1"/>
</dbReference>
<protein>
    <recommendedName>
        <fullName evidence="4">ABC transporter permease</fullName>
    </recommendedName>
</protein>
<dbReference type="Proteomes" id="UP000604475">
    <property type="component" value="Unassembled WGS sequence"/>
</dbReference>
<dbReference type="AlphaFoldDB" id="A0A937RV01"/>
<feature type="transmembrane region" description="Helical" evidence="1">
    <location>
        <begin position="236"/>
        <end position="259"/>
    </location>
</feature>